<sequence>MTRKALPRRRSPRLTHYDYAGPGAYFVTLCTRHHACLFGHIEQGRMSLNAIGDIIDTTWHWLGDHHEHIVLDEQVIMPNHLHGIIFLTDQQAARSPIPHKPLGRLIGAFKAVSTRRVKELPHPPERLWHRNYWDRVIRNQQELDTVREYIRNNPLKWELDRLNPEHRTSVRSPPERRMR</sequence>
<dbReference type="InterPro" id="IPR002686">
    <property type="entry name" value="Transposase_17"/>
</dbReference>
<accession>A0A1H7LC07</accession>
<dbReference type="SUPFAM" id="SSF143422">
    <property type="entry name" value="Transposase IS200-like"/>
    <property type="match status" value="1"/>
</dbReference>
<dbReference type="InterPro" id="IPR052715">
    <property type="entry name" value="RAYT_transposase"/>
</dbReference>
<proteinExistence type="predicted"/>
<evidence type="ECO:0000259" key="1">
    <source>
        <dbReference type="SMART" id="SM01321"/>
    </source>
</evidence>
<dbReference type="GO" id="GO:0006313">
    <property type="term" value="P:DNA transposition"/>
    <property type="evidence" value="ECO:0007669"/>
    <property type="project" value="InterPro"/>
</dbReference>
<gene>
    <name evidence="2" type="ORF">SAMN05444515_10785</name>
</gene>
<dbReference type="Proteomes" id="UP000199256">
    <property type="component" value="Unassembled WGS sequence"/>
</dbReference>
<dbReference type="GO" id="GO:0004803">
    <property type="term" value="F:transposase activity"/>
    <property type="evidence" value="ECO:0007669"/>
    <property type="project" value="InterPro"/>
</dbReference>
<evidence type="ECO:0000313" key="3">
    <source>
        <dbReference type="Proteomes" id="UP000199256"/>
    </source>
</evidence>
<dbReference type="OrthoDB" id="9794403at2"/>
<dbReference type="InterPro" id="IPR036515">
    <property type="entry name" value="Transposase_17_sf"/>
</dbReference>
<organism evidence="2 3">
    <name type="scientific">Ectothiorhodospira marina</name>
    <dbReference type="NCBI Taxonomy" id="1396821"/>
    <lineage>
        <taxon>Bacteria</taxon>
        <taxon>Pseudomonadati</taxon>
        <taxon>Pseudomonadota</taxon>
        <taxon>Gammaproteobacteria</taxon>
        <taxon>Chromatiales</taxon>
        <taxon>Ectothiorhodospiraceae</taxon>
        <taxon>Ectothiorhodospira</taxon>
    </lineage>
</organism>
<dbReference type="RefSeq" id="WP_090253074.1">
    <property type="nucleotide sequence ID" value="NZ_FOAA01000007.1"/>
</dbReference>
<dbReference type="PANTHER" id="PTHR36966:SF1">
    <property type="entry name" value="REP-ASSOCIATED TYROSINE TRANSPOSASE"/>
    <property type="match status" value="1"/>
</dbReference>
<dbReference type="SMART" id="SM01321">
    <property type="entry name" value="Y1_Tnp"/>
    <property type="match status" value="1"/>
</dbReference>
<dbReference type="AlphaFoldDB" id="A0A1H7LC07"/>
<dbReference type="EMBL" id="FOAA01000007">
    <property type="protein sequence ID" value="SEK96376.1"/>
    <property type="molecule type" value="Genomic_DNA"/>
</dbReference>
<evidence type="ECO:0000313" key="2">
    <source>
        <dbReference type="EMBL" id="SEK96376.1"/>
    </source>
</evidence>
<dbReference type="Gene3D" id="3.30.70.1290">
    <property type="entry name" value="Transposase IS200-like"/>
    <property type="match status" value="1"/>
</dbReference>
<feature type="domain" description="Transposase IS200-like" evidence="1">
    <location>
        <begin position="20"/>
        <end position="153"/>
    </location>
</feature>
<name>A0A1H7LC07_9GAMM</name>
<dbReference type="PANTHER" id="PTHR36966">
    <property type="entry name" value="REP-ASSOCIATED TYROSINE TRANSPOSASE"/>
    <property type="match status" value="1"/>
</dbReference>
<protein>
    <submittedName>
        <fullName evidence="2">REP element-mobilizing transposase RayT</fullName>
    </submittedName>
</protein>
<dbReference type="STRING" id="1396821.SAMN05444515_10785"/>
<reference evidence="3" key="1">
    <citation type="submission" date="2016-10" db="EMBL/GenBank/DDBJ databases">
        <authorList>
            <person name="Varghese N."/>
            <person name="Submissions S."/>
        </authorList>
    </citation>
    <scope>NUCLEOTIDE SEQUENCE [LARGE SCALE GENOMIC DNA]</scope>
    <source>
        <strain evidence="3">DSM 241</strain>
    </source>
</reference>
<dbReference type="GO" id="GO:0043565">
    <property type="term" value="F:sequence-specific DNA binding"/>
    <property type="evidence" value="ECO:0007669"/>
    <property type="project" value="TreeGrafter"/>
</dbReference>
<keyword evidence="3" id="KW-1185">Reference proteome</keyword>